<feature type="domain" description="Peptidase C51" evidence="3">
    <location>
        <begin position="38"/>
        <end position="116"/>
    </location>
</feature>
<protein>
    <recommendedName>
        <fullName evidence="6">CHAP domain-containing protein</fullName>
    </recommendedName>
</protein>
<dbReference type="InterPro" id="IPR036365">
    <property type="entry name" value="PGBD-like_sf"/>
</dbReference>
<evidence type="ECO:0000313" key="4">
    <source>
        <dbReference type="EMBL" id="GII58355.1"/>
    </source>
</evidence>
<name>A0A8J3Y033_9ACTN</name>
<dbReference type="Proteomes" id="UP000605992">
    <property type="component" value="Unassembled WGS sequence"/>
</dbReference>
<accession>A0A8J3Y033</accession>
<sequence>MTTAQNVISTAKHEVGYREKATNHQKYSSAVPGLEWSQNQPWCMTFVVWAFHECDAGNLVPLTAGCEIGASWFRQRGLFSPTPHVGDLVFYGPDGGTHVEIVTEVNARQIRTVGGNTSGSLKGRYYAGDGVYEKWIDRDESRIYGYGHPAYGGDDTRAHSEGDADEILRKGSTGPAVEAWQKDLNKHGAGLVVDGDFGDQTDASTRAFQRAMKLDADGEVGPKTRAAMKSAPQGNQGDAGADSATGTPGTLKSAQRTVVIEPGSSNVEVVEDLQRLLRGNGYELDVDGEFGAATLAAVKAFQKKMKITVDGVVGPQTWEKLYA</sequence>
<reference evidence="4" key="1">
    <citation type="submission" date="2021-01" db="EMBL/GenBank/DDBJ databases">
        <title>Whole genome shotgun sequence of Planotetraspora thailandica NBRC 104271.</title>
        <authorList>
            <person name="Komaki H."/>
            <person name="Tamura T."/>
        </authorList>
    </citation>
    <scope>NUCLEOTIDE SEQUENCE</scope>
    <source>
        <strain evidence="4">NBRC 104271</strain>
    </source>
</reference>
<dbReference type="InterPro" id="IPR002477">
    <property type="entry name" value="Peptidoglycan-bd-like"/>
</dbReference>
<dbReference type="AlphaFoldDB" id="A0A8J3Y033"/>
<evidence type="ECO:0000259" key="2">
    <source>
        <dbReference type="Pfam" id="PF01471"/>
    </source>
</evidence>
<evidence type="ECO:0008006" key="6">
    <source>
        <dbReference type="Google" id="ProtNLM"/>
    </source>
</evidence>
<gene>
    <name evidence="4" type="ORF">Pth03_67440</name>
</gene>
<dbReference type="InterPro" id="IPR007921">
    <property type="entry name" value="CHAP_dom"/>
</dbReference>
<evidence type="ECO:0000259" key="3">
    <source>
        <dbReference type="Pfam" id="PF05257"/>
    </source>
</evidence>
<keyword evidence="5" id="KW-1185">Reference proteome</keyword>
<feature type="compositionally biased region" description="Polar residues" evidence="1">
    <location>
        <begin position="244"/>
        <end position="256"/>
    </location>
</feature>
<proteinExistence type="predicted"/>
<evidence type="ECO:0000313" key="5">
    <source>
        <dbReference type="Proteomes" id="UP000605992"/>
    </source>
</evidence>
<dbReference type="Pfam" id="PF05257">
    <property type="entry name" value="CHAP"/>
    <property type="match status" value="1"/>
</dbReference>
<feature type="domain" description="Peptidoglycan binding-like" evidence="2">
    <location>
        <begin position="269"/>
        <end position="321"/>
    </location>
</feature>
<comment type="caution">
    <text evidence="4">The sequence shown here is derived from an EMBL/GenBank/DDBJ whole genome shotgun (WGS) entry which is preliminary data.</text>
</comment>
<feature type="region of interest" description="Disordered" evidence="1">
    <location>
        <begin position="216"/>
        <end position="257"/>
    </location>
</feature>
<dbReference type="Pfam" id="PF01471">
    <property type="entry name" value="PG_binding_1"/>
    <property type="match status" value="2"/>
</dbReference>
<evidence type="ECO:0000256" key="1">
    <source>
        <dbReference type="SAM" id="MobiDB-lite"/>
    </source>
</evidence>
<dbReference type="SUPFAM" id="SSF47090">
    <property type="entry name" value="PGBD-like"/>
    <property type="match status" value="2"/>
</dbReference>
<feature type="domain" description="Peptidoglycan binding-like" evidence="2">
    <location>
        <begin position="173"/>
        <end position="228"/>
    </location>
</feature>
<organism evidence="4 5">
    <name type="scientific">Planotetraspora thailandica</name>
    <dbReference type="NCBI Taxonomy" id="487172"/>
    <lineage>
        <taxon>Bacteria</taxon>
        <taxon>Bacillati</taxon>
        <taxon>Actinomycetota</taxon>
        <taxon>Actinomycetes</taxon>
        <taxon>Streptosporangiales</taxon>
        <taxon>Streptosporangiaceae</taxon>
        <taxon>Planotetraspora</taxon>
    </lineage>
</organism>
<dbReference type="EMBL" id="BOOR01000063">
    <property type="protein sequence ID" value="GII58355.1"/>
    <property type="molecule type" value="Genomic_DNA"/>
</dbReference>
<dbReference type="Gene3D" id="1.10.101.10">
    <property type="entry name" value="PGBD-like superfamily/PGBD"/>
    <property type="match status" value="2"/>
</dbReference>
<dbReference type="InterPro" id="IPR036366">
    <property type="entry name" value="PGBDSf"/>
</dbReference>